<keyword evidence="1" id="KW-0472">Membrane</keyword>
<protein>
    <submittedName>
        <fullName evidence="2">Uncharacterized protein</fullName>
    </submittedName>
</protein>
<sequence>MKKSTALFWAWLLIQFLLVGCLLCGVAAGIYAVAYKFGFIAGWAFIDQRLDKEGLILWLPITMIPVFAIGKGYWFIKQQRIKEVTQFVTEESESELKKQIEKSLNSRSFKDNQRERAFLEHLCKKSEWTELEKEALVRLFSDGGVKFRTEKECLSQNEVNRMMDRGFQKVEDFGYILIHPMPHQ</sequence>
<dbReference type="EMBL" id="PZZP01000007">
    <property type="protein sequence ID" value="PTM51927.1"/>
    <property type="molecule type" value="Genomic_DNA"/>
</dbReference>
<reference evidence="2 3" key="1">
    <citation type="submission" date="2018-04" db="EMBL/GenBank/DDBJ databases">
        <title>Genomic Encyclopedia of Archaeal and Bacterial Type Strains, Phase II (KMG-II): from individual species to whole genera.</title>
        <authorList>
            <person name="Goeker M."/>
        </authorList>
    </citation>
    <scope>NUCLEOTIDE SEQUENCE [LARGE SCALE GENOMIC DNA]</scope>
    <source>
        <strain evidence="2 3">DSM 45169</strain>
    </source>
</reference>
<feature type="transmembrane region" description="Helical" evidence="1">
    <location>
        <begin position="56"/>
        <end position="76"/>
    </location>
</feature>
<dbReference type="AlphaFoldDB" id="A0A2T4YYX1"/>
<organism evidence="2 3">
    <name type="scientific">Desmospora activa DSM 45169</name>
    <dbReference type="NCBI Taxonomy" id="1121389"/>
    <lineage>
        <taxon>Bacteria</taxon>
        <taxon>Bacillati</taxon>
        <taxon>Bacillota</taxon>
        <taxon>Bacilli</taxon>
        <taxon>Bacillales</taxon>
        <taxon>Thermoactinomycetaceae</taxon>
        <taxon>Desmospora</taxon>
    </lineage>
</organism>
<keyword evidence="3" id="KW-1185">Reference proteome</keyword>
<proteinExistence type="predicted"/>
<dbReference type="RefSeq" id="WP_107728706.1">
    <property type="nucleotide sequence ID" value="NZ_PZZP01000007.1"/>
</dbReference>
<evidence type="ECO:0000313" key="3">
    <source>
        <dbReference type="Proteomes" id="UP000241639"/>
    </source>
</evidence>
<name>A0A2T4YYX1_9BACL</name>
<keyword evidence="1" id="KW-1133">Transmembrane helix</keyword>
<gene>
    <name evidence="2" type="ORF">C8J48_3751</name>
</gene>
<evidence type="ECO:0000313" key="2">
    <source>
        <dbReference type="EMBL" id="PTM51927.1"/>
    </source>
</evidence>
<keyword evidence="1" id="KW-0812">Transmembrane</keyword>
<accession>A0A2T4YYX1</accession>
<evidence type="ECO:0000256" key="1">
    <source>
        <dbReference type="SAM" id="Phobius"/>
    </source>
</evidence>
<dbReference type="PROSITE" id="PS51257">
    <property type="entry name" value="PROKAR_LIPOPROTEIN"/>
    <property type="match status" value="1"/>
</dbReference>
<comment type="caution">
    <text evidence="2">The sequence shown here is derived from an EMBL/GenBank/DDBJ whole genome shotgun (WGS) entry which is preliminary data.</text>
</comment>
<dbReference type="Proteomes" id="UP000241639">
    <property type="component" value="Unassembled WGS sequence"/>
</dbReference>